<evidence type="ECO:0000256" key="1">
    <source>
        <dbReference type="ARBA" id="ARBA00004477"/>
    </source>
</evidence>
<keyword evidence="6 8" id="KW-0472">Membrane</keyword>
<reference evidence="9 10" key="1">
    <citation type="journal article" date="2023" name="Plant Biotechnol. J.">
        <title>Chromosome-level wild Hevea brasiliensis genome provides new tools for genomic-assisted breeding and valuable loci to elevate rubber yield.</title>
        <authorList>
            <person name="Cheng H."/>
            <person name="Song X."/>
            <person name="Hu Y."/>
            <person name="Wu T."/>
            <person name="Yang Q."/>
            <person name="An Z."/>
            <person name="Feng S."/>
            <person name="Deng Z."/>
            <person name="Wu W."/>
            <person name="Zeng X."/>
            <person name="Tu M."/>
            <person name="Wang X."/>
            <person name="Huang H."/>
        </authorList>
    </citation>
    <scope>NUCLEOTIDE SEQUENCE [LARGE SCALE GENOMIC DNA]</scope>
    <source>
        <strain evidence="9">MT/VB/25A 57/8</strain>
    </source>
</reference>
<dbReference type="CDD" id="cd23995">
    <property type="entry name" value="Seipin_BSCL2_like"/>
    <property type="match status" value="1"/>
</dbReference>
<dbReference type="InterPro" id="IPR036259">
    <property type="entry name" value="MFS_trans_sf"/>
</dbReference>
<evidence type="ECO:0000256" key="4">
    <source>
        <dbReference type="ARBA" id="ARBA00022989"/>
    </source>
</evidence>
<feature type="transmembrane region" description="Helical" evidence="8">
    <location>
        <begin position="191"/>
        <end position="208"/>
    </location>
</feature>
<feature type="transmembrane region" description="Helical" evidence="8">
    <location>
        <begin position="228"/>
        <end position="247"/>
    </location>
</feature>
<dbReference type="PANTHER" id="PTHR21212:SF0">
    <property type="entry name" value="SEIPIN"/>
    <property type="match status" value="1"/>
</dbReference>
<dbReference type="EMBL" id="JARPOI010000018">
    <property type="protein sequence ID" value="KAJ9135982.1"/>
    <property type="molecule type" value="Genomic_DNA"/>
</dbReference>
<sequence>MEQSNQTDENDHDPSSQTDQKDGCFFDVLEDFPFHDSDQSASDSTLLEPFPEVSHRRNILRRRSRPTSDRGIYGTLSNDSNHESSCISSYITENYDHKTEYKEKGQRYYRDLKENENNLYFTESNRWNGDRVDLVEVTSKVGEDDDEEMENDDLVGDSVDTAGELGDNSSPNLLECMARLVIKAIWFEVRLFFKFITFPILALYNSYMFVIDPFGVIRRGRGFLMKKLIGLCNRIIWYLSSLIIGWLKDRISIRKLLVRFAWRMFWSFYVCMILCILVIFSMMVSGSLVINLLEKPVQIREELSFDYTENSPVAFAPIMSCGGVGCDLNCVKKSLGRRVVQPNDKLEVNVLLTLPESAYNKNLGLFQVRVDLLSPYGKTLASKRQLCMLKFRSEPVRFLLNFFKIVPLVTGYTSEIQTLKVKIRGFKEGDEPTSCLKVTVEQRAEFQAEGGVPEIYDASLVLETDLSILKRIIWCWKNTIFACISMMLFIIELLFTIICCRPAIIPRTRSRGVPALNNSTPNNLTK</sequence>
<feature type="transmembrane region" description="Helical" evidence="8">
    <location>
        <begin position="268"/>
        <end position="293"/>
    </location>
</feature>
<dbReference type="PANTHER" id="PTHR21212">
    <property type="entry name" value="BERNARDINELLI-SEIP CONGENITAL LIPODYSTROPHY 2 HOMOLOG BSCL2 PROTEIN"/>
    <property type="match status" value="1"/>
</dbReference>
<dbReference type="Pfam" id="PF06775">
    <property type="entry name" value="Seipin"/>
    <property type="match status" value="1"/>
</dbReference>
<proteinExistence type="predicted"/>
<dbReference type="InterPro" id="IPR009617">
    <property type="entry name" value="Seipin"/>
</dbReference>
<evidence type="ECO:0000256" key="8">
    <source>
        <dbReference type="SAM" id="Phobius"/>
    </source>
</evidence>
<dbReference type="Proteomes" id="UP001174677">
    <property type="component" value="Chromosome 18"/>
</dbReference>
<name>A0ABQ9KH01_HEVBR</name>
<organism evidence="9 10">
    <name type="scientific">Hevea brasiliensis</name>
    <name type="common">Para rubber tree</name>
    <name type="synonym">Siphonia brasiliensis</name>
    <dbReference type="NCBI Taxonomy" id="3981"/>
    <lineage>
        <taxon>Eukaryota</taxon>
        <taxon>Viridiplantae</taxon>
        <taxon>Streptophyta</taxon>
        <taxon>Embryophyta</taxon>
        <taxon>Tracheophyta</taxon>
        <taxon>Spermatophyta</taxon>
        <taxon>Magnoliopsida</taxon>
        <taxon>eudicotyledons</taxon>
        <taxon>Gunneridae</taxon>
        <taxon>Pentapetalae</taxon>
        <taxon>rosids</taxon>
        <taxon>fabids</taxon>
        <taxon>Malpighiales</taxon>
        <taxon>Euphorbiaceae</taxon>
        <taxon>Crotonoideae</taxon>
        <taxon>Micrandreae</taxon>
        <taxon>Hevea</taxon>
    </lineage>
</organism>
<gene>
    <name evidence="9" type="ORF">P3X46_033100</name>
</gene>
<evidence type="ECO:0000256" key="6">
    <source>
        <dbReference type="ARBA" id="ARBA00023136"/>
    </source>
</evidence>
<keyword evidence="5" id="KW-0443">Lipid metabolism</keyword>
<feature type="region of interest" description="Disordered" evidence="7">
    <location>
        <begin position="1"/>
        <end position="22"/>
    </location>
</feature>
<dbReference type="SUPFAM" id="SSF103473">
    <property type="entry name" value="MFS general substrate transporter"/>
    <property type="match status" value="1"/>
</dbReference>
<keyword evidence="4 8" id="KW-1133">Transmembrane helix</keyword>
<keyword evidence="2 8" id="KW-0812">Transmembrane</keyword>
<keyword evidence="10" id="KW-1185">Reference proteome</keyword>
<protein>
    <recommendedName>
        <fullName evidence="11">Seipin</fullName>
    </recommendedName>
</protein>
<evidence type="ECO:0000313" key="10">
    <source>
        <dbReference type="Proteomes" id="UP001174677"/>
    </source>
</evidence>
<evidence type="ECO:0000256" key="2">
    <source>
        <dbReference type="ARBA" id="ARBA00022692"/>
    </source>
</evidence>
<comment type="caution">
    <text evidence="9">The sequence shown here is derived from an EMBL/GenBank/DDBJ whole genome shotgun (WGS) entry which is preliminary data.</text>
</comment>
<accession>A0ABQ9KH01</accession>
<evidence type="ECO:0000256" key="3">
    <source>
        <dbReference type="ARBA" id="ARBA00022824"/>
    </source>
</evidence>
<comment type="subcellular location">
    <subcellularLocation>
        <location evidence="1">Endoplasmic reticulum membrane</location>
        <topology evidence="1">Multi-pass membrane protein</topology>
    </subcellularLocation>
</comment>
<evidence type="ECO:0000256" key="5">
    <source>
        <dbReference type="ARBA" id="ARBA00023098"/>
    </source>
</evidence>
<keyword evidence="3" id="KW-0256">Endoplasmic reticulum</keyword>
<evidence type="ECO:0000313" key="9">
    <source>
        <dbReference type="EMBL" id="KAJ9135983.1"/>
    </source>
</evidence>
<feature type="transmembrane region" description="Helical" evidence="8">
    <location>
        <begin position="479"/>
        <end position="498"/>
    </location>
</feature>
<dbReference type="EMBL" id="JARPOI010000018">
    <property type="protein sequence ID" value="KAJ9135983.1"/>
    <property type="molecule type" value="Genomic_DNA"/>
</dbReference>
<evidence type="ECO:0000256" key="7">
    <source>
        <dbReference type="SAM" id="MobiDB-lite"/>
    </source>
</evidence>
<evidence type="ECO:0008006" key="11">
    <source>
        <dbReference type="Google" id="ProtNLM"/>
    </source>
</evidence>